<evidence type="ECO:0000313" key="3">
    <source>
        <dbReference type="Proteomes" id="UP001596407"/>
    </source>
</evidence>
<comment type="caution">
    <text evidence="2">The sequence shown here is derived from an EMBL/GenBank/DDBJ whole genome shotgun (WGS) entry which is preliminary data.</text>
</comment>
<organism evidence="2 3">
    <name type="scientific">Halorussus caseinilyticus</name>
    <dbReference type="NCBI Taxonomy" id="3034025"/>
    <lineage>
        <taxon>Archaea</taxon>
        <taxon>Methanobacteriati</taxon>
        <taxon>Methanobacteriota</taxon>
        <taxon>Stenosarchaea group</taxon>
        <taxon>Halobacteria</taxon>
        <taxon>Halobacteriales</taxon>
        <taxon>Haladaptataceae</taxon>
        <taxon>Halorussus</taxon>
    </lineage>
</organism>
<keyword evidence="1" id="KW-1133">Transmembrane helix</keyword>
<accession>A0ABD5WM62</accession>
<reference evidence="2 3" key="1">
    <citation type="journal article" date="2019" name="Int. J. Syst. Evol. Microbiol.">
        <title>The Global Catalogue of Microorganisms (GCM) 10K type strain sequencing project: providing services to taxonomists for standard genome sequencing and annotation.</title>
        <authorList>
            <consortium name="The Broad Institute Genomics Platform"/>
            <consortium name="The Broad Institute Genome Sequencing Center for Infectious Disease"/>
            <person name="Wu L."/>
            <person name="Ma J."/>
        </authorList>
    </citation>
    <scope>NUCLEOTIDE SEQUENCE [LARGE SCALE GENOMIC DNA]</scope>
    <source>
        <strain evidence="2 3">DT72</strain>
    </source>
</reference>
<dbReference type="AlphaFoldDB" id="A0ABD5WM62"/>
<feature type="transmembrane region" description="Helical" evidence="1">
    <location>
        <begin position="169"/>
        <end position="187"/>
    </location>
</feature>
<proteinExistence type="predicted"/>
<keyword evidence="1" id="KW-0812">Transmembrane</keyword>
<keyword evidence="3" id="KW-1185">Reference proteome</keyword>
<sequence length="276" mass="31528">MSGVYSLYLSVFSFIVEIPKNLLVILDLNLLSTGVDFKSLKLKKDFPSKEFQEKILKEYSETIEGNREIIQKKQENWQNGYNALWSSFRRFLASVGLFFPIIGIREPFLAILASVLLGMFIIFWLIQRIPNKHAKRCLVFNWKLDVGWAFITLYAFLIISEWIKSGNTMNSVFSIIIFLILIALVFVSARMNMSLFSAYLLRTLGISIISFIVYFLFALNEGDFQNIAATSMGTRISMSVVFSGFITTVFMLGGTATRKSIEKAKEAKEFMIDLIT</sequence>
<evidence type="ECO:0000313" key="2">
    <source>
        <dbReference type="EMBL" id="MFC7080825.1"/>
    </source>
</evidence>
<gene>
    <name evidence="2" type="ORF">ACFQJ6_12615</name>
</gene>
<keyword evidence="1" id="KW-0472">Membrane</keyword>
<name>A0ABD5WM62_9EURY</name>
<feature type="transmembrane region" description="Helical" evidence="1">
    <location>
        <begin position="108"/>
        <end position="126"/>
    </location>
</feature>
<protein>
    <submittedName>
        <fullName evidence="2">Uncharacterized protein</fullName>
    </submittedName>
</protein>
<evidence type="ECO:0000256" key="1">
    <source>
        <dbReference type="SAM" id="Phobius"/>
    </source>
</evidence>
<dbReference type="Proteomes" id="UP001596407">
    <property type="component" value="Unassembled WGS sequence"/>
</dbReference>
<dbReference type="EMBL" id="JBHSZH010000005">
    <property type="protein sequence ID" value="MFC7080825.1"/>
    <property type="molecule type" value="Genomic_DNA"/>
</dbReference>
<feature type="transmembrane region" description="Helical" evidence="1">
    <location>
        <begin position="146"/>
        <end position="163"/>
    </location>
</feature>
<feature type="transmembrane region" description="Helical" evidence="1">
    <location>
        <begin position="199"/>
        <end position="217"/>
    </location>
</feature>
<feature type="transmembrane region" description="Helical" evidence="1">
    <location>
        <begin position="237"/>
        <end position="256"/>
    </location>
</feature>
<dbReference type="RefSeq" id="WP_382209872.1">
    <property type="nucleotide sequence ID" value="NZ_JBHSZH010000005.1"/>
</dbReference>